<protein>
    <submittedName>
        <fullName evidence="1">Uncharacterized protein</fullName>
    </submittedName>
</protein>
<gene>
    <name evidence="1" type="ORF">MA16_Dca014200</name>
</gene>
<dbReference type="OrthoDB" id="2018352at2759"/>
<dbReference type="EMBL" id="KZ503049">
    <property type="protein sequence ID" value="PKU68730.1"/>
    <property type="molecule type" value="Genomic_DNA"/>
</dbReference>
<dbReference type="AlphaFoldDB" id="A0A2I0VZ95"/>
<evidence type="ECO:0000313" key="1">
    <source>
        <dbReference type="EMBL" id="PKU68730.1"/>
    </source>
</evidence>
<proteinExistence type="predicted"/>
<reference evidence="1 2" key="2">
    <citation type="journal article" date="2017" name="Nature">
        <title>The Apostasia genome and the evolution of orchids.</title>
        <authorList>
            <person name="Zhang G.Q."/>
            <person name="Liu K.W."/>
            <person name="Li Z."/>
            <person name="Lohaus R."/>
            <person name="Hsiao Y.Y."/>
            <person name="Niu S.C."/>
            <person name="Wang J.Y."/>
            <person name="Lin Y.C."/>
            <person name="Xu Q."/>
            <person name="Chen L.J."/>
            <person name="Yoshida K."/>
            <person name="Fujiwara S."/>
            <person name="Wang Z.W."/>
            <person name="Zhang Y.Q."/>
            <person name="Mitsuda N."/>
            <person name="Wang M."/>
            <person name="Liu G.H."/>
            <person name="Pecoraro L."/>
            <person name="Huang H.X."/>
            <person name="Xiao X.J."/>
            <person name="Lin M."/>
            <person name="Wu X.Y."/>
            <person name="Wu W.L."/>
            <person name="Chen Y.Y."/>
            <person name="Chang S.B."/>
            <person name="Sakamoto S."/>
            <person name="Ohme-Takagi M."/>
            <person name="Yagi M."/>
            <person name="Zeng S.J."/>
            <person name="Shen C.Y."/>
            <person name="Yeh C.M."/>
            <person name="Luo Y.B."/>
            <person name="Tsai W.C."/>
            <person name="Van de Peer Y."/>
            <person name="Liu Z.J."/>
        </authorList>
    </citation>
    <scope>NUCLEOTIDE SEQUENCE [LARGE SCALE GENOMIC DNA]</scope>
    <source>
        <tissue evidence="1">The whole plant</tissue>
    </source>
</reference>
<dbReference type="Proteomes" id="UP000233837">
    <property type="component" value="Unassembled WGS sequence"/>
</dbReference>
<reference evidence="1 2" key="1">
    <citation type="journal article" date="2016" name="Sci. Rep.">
        <title>The Dendrobium catenatum Lindl. genome sequence provides insights into polysaccharide synthase, floral development and adaptive evolution.</title>
        <authorList>
            <person name="Zhang G.Q."/>
            <person name="Xu Q."/>
            <person name="Bian C."/>
            <person name="Tsai W.C."/>
            <person name="Yeh C.M."/>
            <person name="Liu K.W."/>
            <person name="Yoshida K."/>
            <person name="Zhang L.S."/>
            <person name="Chang S.B."/>
            <person name="Chen F."/>
            <person name="Shi Y."/>
            <person name="Su Y.Y."/>
            <person name="Zhang Y.Q."/>
            <person name="Chen L.J."/>
            <person name="Yin Y."/>
            <person name="Lin M."/>
            <person name="Huang H."/>
            <person name="Deng H."/>
            <person name="Wang Z.W."/>
            <person name="Zhu S.L."/>
            <person name="Zhao X."/>
            <person name="Deng C."/>
            <person name="Niu S.C."/>
            <person name="Huang J."/>
            <person name="Wang M."/>
            <person name="Liu G.H."/>
            <person name="Yang H.J."/>
            <person name="Xiao X.J."/>
            <person name="Hsiao Y.Y."/>
            <person name="Wu W.L."/>
            <person name="Chen Y.Y."/>
            <person name="Mitsuda N."/>
            <person name="Ohme-Takagi M."/>
            <person name="Luo Y.B."/>
            <person name="Van de Peer Y."/>
            <person name="Liu Z.J."/>
        </authorList>
    </citation>
    <scope>NUCLEOTIDE SEQUENCE [LARGE SCALE GENOMIC DNA]</scope>
    <source>
        <tissue evidence="1">The whole plant</tissue>
    </source>
</reference>
<dbReference type="PANTHER" id="PTHR35998:SF1">
    <property type="entry name" value="OS02G0127900 PROTEIN"/>
    <property type="match status" value="1"/>
</dbReference>
<accession>A0A2I0VZ95</accession>
<keyword evidence="2" id="KW-1185">Reference proteome</keyword>
<dbReference type="PANTHER" id="PTHR35998">
    <property type="entry name" value="OS02G0127900 PROTEIN"/>
    <property type="match status" value="1"/>
</dbReference>
<name>A0A2I0VZ95_9ASPA</name>
<sequence>MVLWEMTLATAYFLGLKRTYRLALGIQRRLIGPNNPRLRQFLHRRTRTIFDVVVKVHQNIQHRDIQAGRNLGNWVLRWLDRMKPSAEIRSHLTYGRRSYPIPKQISSLSQLTVSQKPYAKLADRVSKGRLLFARWNLMAKYSPAVSMMMMQPMKSLGMNGQLRQLCGHAYQKPVNGCSSRYEGVFRQDIAILMQRN</sequence>
<organism evidence="1 2">
    <name type="scientific">Dendrobium catenatum</name>
    <dbReference type="NCBI Taxonomy" id="906689"/>
    <lineage>
        <taxon>Eukaryota</taxon>
        <taxon>Viridiplantae</taxon>
        <taxon>Streptophyta</taxon>
        <taxon>Embryophyta</taxon>
        <taxon>Tracheophyta</taxon>
        <taxon>Spermatophyta</taxon>
        <taxon>Magnoliopsida</taxon>
        <taxon>Liliopsida</taxon>
        <taxon>Asparagales</taxon>
        <taxon>Orchidaceae</taxon>
        <taxon>Epidendroideae</taxon>
        <taxon>Malaxideae</taxon>
        <taxon>Dendrobiinae</taxon>
        <taxon>Dendrobium</taxon>
    </lineage>
</organism>
<evidence type="ECO:0000313" key="2">
    <source>
        <dbReference type="Proteomes" id="UP000233837"/>
    </source>
</evidence>